<evidence type="ECO:0000313" key="1">
    <source>
        <dbReference type="EMBL" id="QHU16138.1"/>
    </source>
</evidence>
<protein>
    <submittedName>
        <fullName evidence="1">Uncharacterized protein</fullName>
    </submittedName>
</protein>
<sequence length="144" mass="17817">MRIYSESLELPSSIDHIKIPYEKKEEIVFLSDYGYYRICNKQLYLFKVNNDKHEMHEVNNNKFILSYSYWQKRENHYCLPYEHKSIKIIKYEYKILDNLLFVIEVNNNTNGIIDYYYLTTDNNKHNKFIWDEIIRFYETLINMQ</sequence>
<organism evidence="1">
    <name type="scientific">viral metagenome</name>
    <dbReference type="NCBI Taxonomy" id="1070528"/>
    <lineage>
        <taxon>unclassified sequences</taxon>
        <taxon>metagenomes</taxon>
        <taxon>organismal metagenomes</taxon>
    </lineage>
</organism>
<reference evidence="1" key="1">
    <citation type="journal article" date="2020" name="Nature">
        <title>Giant virus diversity and host interactions through global metagenomics.</title>
        <authorList>
            <person name="Schulz F."/>
            <person name="Roux S."/>
            <person name="Paez-Espino D."/>
            <person name="Jungbluth S."/>
            <person name="Walsh D.A."/>
            <person name="Denef V.J."/>
            <person name="McMahon K.D."/>
            <person name="Konstantinidis K.T."/>
            <person name="Eloe-Fadrosh E.A."/>
            <person name="Kyrpides N.C."/>
            <person name="Woyke T."/>
        </authorList>
    </citation>
    <scope>NUCLEOTIDE SEQUENCE</scope>
    <source>
        <strain evidence="1">GVMAG-S-3300011013-78</strain>
    </source>
</reference>
<proteinExistence type="predicted"/>
<accession>A0A6C0KIH0</accession>
<dbReference type="AlphaFoldDB" id="A0A6C0KIH0"/>
<dbReference type="EMBL" id="MN740876">
    <property type="protein sequence ID" value="QHU16138.1"/>
    <property type="molecule type" value="Genomic_DNA"/>
</dbReference>
<name>A0A6C0KIH0_9ZZZZ</name>